<dbReference type="EMBL" id="CEKZ01000003">
    <property type="protein sequence ID" value="CEQ03489.1"/>
    <property type="molecule type" value="Genomic_DNA"/>
</dbReference>
<comment type="similarity">
    <text evidence="2">Belongs to the multi antimicrobial extrusion (MATE) (TC 2.A.66.1) family. MepA subfamily.</text>
</comment>
<evidence type="ECO:0000256" key="7">
    <source>
        <dbReference type="ARBA" id="ARBA00022989"/>
    </source>
</evidence>
<feature type="transmembrane region" description="Helical" evidence="10">
    <location>
        <begin position="312"/>
        <end position="334"/>
    </location>
</feature>
<evidence type="ECO:0000313" key="12">
    <source>
        <dbReference type="Proteomes" id="UP000049127"/>
    </source>
</evidence>
<gene>
    <name evidence="11" type="primary">mepA_5</name>
    <name evidence="11" type="ORF">R28058_12221</name>
</gene>
<keyword evidence="8 10" id="KW-0472">Membrane</keyword>
<evidence type="ECO:0000256" key="5">
    <source>
        <dbReference type="ARBA" id="ARBA00022475"/>
    </source>
</evidence>
<keyword evidence="7 10" id="KW-1133">Transmembrane helix</keyword>
<proteinExistence type="inferred from homology"/>
<feature type="transmembrane region" description="Helical" evidence="10">
    <location>
        <begin position="14"/>
        <end position="35"/>
    </location>
</feature>
<dbReference type="RefSeq" id="WP_055341805.1">
    <property type="nucleotide sequence ID" value="NZ_CDNI01000003.1"/>
</dbReference>
<feature type="transmembrane region" description="Helical" evidence="10">
    <location>
        <begin position="277"/>
        <end position="300"/>
    </location>
</feature>
<reference evidence="11 12" key="1">
    <citation type="submission" date="2015-01" db="EMBL/GenBank/DDBJ databases">
        <authorList>
            <person name="Aslett A.Martin."/>
            <person name="De Silva Nishadi"/>
        </authorList>
    </citation>
    <scope>NUCLEOTIDE SEQUENCE [LARGE SCALE GENOMIC DNA]</scope>
    <source>
        <strain evidence="11 12">R28058</strain>
    </source>
</reference>
<evidence type="ECO:0000256" key="9">
    <source>
        <dbReference type="ARBA" id="ARBA00023251"/>
    </source>
</evidence>
<feature type="transmembrane region" description="Helical" evidence="10">
    <location>
        <begin position="354"/>
        <end position="376"/>
    </location>
</feature>
<feature type="transmembrane region" description="Helical" evidence="10">
    <location>
        <begin position="97"/>
        <end position="115"/>
    </location>
</feature>
<dbReference type="GO" id="GO:0005886">
    <property type="term" value="C:plasma membrane"/>
    <property type="evidence" value="ECO:0007669"/>
    <property type="project" value="UniProtKB-SubCell"/>
</dbReference>
<dbReference type="PANTHER" id="PTHR43823">
    <property type="entry name" value="SPORULATION PROTEIN YKVU"/>
    <property type="match status" value="1"/>
</dbReference>
<evidence type="ECO:0000256" key="2">
    <source>
        <dbReference type="ARBA" id="ARBA00008417"/>
    </source>
</evidence>
<dbReference type="Pfam" id="PF01554">
    <property type="entry name" value="MatE"/>
    <property type="match status" value="2"/>
</dbReference>
<dbReference type="GO" id="GO:0015297">
    <property type="term" value="F:antiporter activity"/>
    <property type="evidence" value="ECO:0007669"/>
    <property type="project" value="InterPro"/>
</dbReference>
<feature type="transmembrane region" description="Helical" evidence="10">
    <location>
        <begin position="190"/>
        <end position="214"/>
    </location>
</feature>
<evidence type="ECO:0000256" key="6">
    <source>
        <dbReference type="ARBA" id="ARBA00022692"/>
    </source>
</evidence>
<evidence type="ECO:0000256" key="4">
    <source>
        <dbReference type="ARBA" id="ARBA00022448"/>
    </source>
</evidence>
<feature type="transmembrane region" description="Helical" evidence="10">
    <location>
        <begin position="414"/>
        <end position="433"/>
    </location>
</feature>
<dbReference type="PANTHER" id="PTHR43823:SF3">
    <property type="entry name" value="MULTIDRUG EXPORT PROTEIN MEPA"/>
    <property type="match status" value="1"/>
</dbReference>
<dbReference type="InterPro" id="IPR051327">
    <property type="entry name" value="MATE_MepA_subfamily"/>
</dbReference>
<dbReference type="InterPro" id="IPR048279">
    <property type="entry name" value="MdtK-like"/>
</dbReference>
<dbReference type="PIRSF" id="PIRSF006603">
    <property type="entry name" value="DinF"/>
    <property type="match status" value="1"/>
</dbReference>
<name>A0A0C7G774_PARSO</name>
<protein>
    <recommendedName>
        <fullName evidence="3">Multidrug export protein MepA</fullName>
    </recommendedName>
</protein>
<evidence type="ECO:0000256" key="10">
    <source>
        <dbReference type="SAM" id="Phobius"/>
    </source>
</evidence>
<dbReference type="InterPro" id="IPR002528">
    <property type="entry name" value="MATE_fam"/>
</dbReference>
<evidence type="ECO:0000256" key="1">
    <source>
        <dbReference type="ARBA" id="ARBA00004651"/>
    </source>
</evidence>
<dbReference type="Proteomes" id="UP000049127">
    <property type="component" value="Unassembled WGS sequence"/>
</dbReference>
<feature type="transmembrane region" description="Helical" evidence="10">
    <location>
        <begin position="55"/>
        <end position="76"/>
    </location>
</feature>
<dbReference type="GO" id="GO:0042910">
    <property type="term" value="F:xenobiotic transmembrane transporter activity"/>
    <property type="evidence" value="ECO:0007669"/>
    <property type="project" value="InterPro"/>
</dbReference>
<dbReference type="GO" id="GO:0046677">
    <property type="term" value="P:response to antibiotic"/>
    <property type="evidence" value="ECO:0007669"/>
    <property type="project" value="UniProtKB-KW"/>
</dbReference>
<keyword evidence="5" id="KW-1003">Cell membrane</keyword>
<evidence type="ECO:0000256" key="8">
    <source>
        <dbReference type="ARBA" id="ARBA00023136"/>
    </source>
</evidence>
<dbReference type="CDD" id="cd13143">
    <property type="entry name" value="MATE_MepA_like"/>
    <property type="match status" value="1"/>
</dbReference>
<evidence type="ECO:0000256" key="3">
    <source>
        <dbReference type="ARBA" id="ARBA00022106"/>
    </source>
</evidence>
<dbReference type="InterPro" id="IPR045070">
    <property type="entry name" value="MATE_MepA-like"/>
</dbReference>
<sequence>MEENILKQGRISNLFIKFSVPAIIAMVIAGMQTVIDGLFLGNFIGSNAMASVSLGGPYIQFVIGFSMLISVGSLSFMGRSLGEGNKKLTQDIFKTSFILLSLGAIFFSFVGIVFSKNIGLALGANDVLIDNVSKYIRVISICILPMCLAFLIGFADRLVEKPDLYFKGMIVSLIVNITLNYILIKKLQLGIFGAALATGISYSSVFVVVVPPMLKKENVINLFVGKFNKDTIIPVVYNGSSEAMSALATVVSAYLFNNAFMKIAGESGVAAFTSINYISQFGMLTVFGIADGITSIISYNYGANQFDRVKSILKLSIVVSFIVCITTFIVLFFFSDNLITMFIGSDKFVVDLAVIGSKLYAFSFIFNGFSIIYSSYFTAIGYAKESIIIALSRGLVFIVIGISILPKFLGINGIWLTVPFAEVLTFIVSFYLMNKYRLPSTHASIGELEYANTKQ</sequence>
<dbReference type="OrthoDB" id="9808954at2"/>
<dbReference type="AlphaFoldDB" id="A0A0C7G774"/>
<keyword evidence="6 10" id="KW-0812">Transmembrane</keyword>
<evidence type="ECO:0000313" key="11">
    <source>
        <dbReference type="EMBL" id="CEQ03489.1"/>
    </source>
</evidence>
<feature type="transmembrane region" description="Helical" evidence="10">
    <location>
        <begin position="135"/>
        <end position="155"/>
    </location>
</feature>
<keyword evidence="9" id="KW-0046">Antibiotic resistance</keyword>
<feature type="transmembrane region" description="Helical" evidence="10">
    <location>
        <begin position="388"/>
        <end position="408"/>
    </location>
</feature>
<accession>A0A0C7G774</accession>
<comment type="subcellular location">
    <subcellularLocation>
        <location evidence="1">Cell membrane</location>
        <topology evidence="1">Multi-pass membrane protein</topology>
    </subcellularLocation>
</comment>
<feature type="transmembrane region" description="Helical" evidence="10">
    <location>
        <begin position="164"/>
        <end position="184"/>
    </location>
</feature>
<keyword evidence="4" id="KW-0813">Transport</keyword>
<organism evidence="11 12">
    <name type="scientific">Paraclostridium sordellii</name>
    <name type="common">Clostridium sordellii</name>
    <dbReference type="NCBI Taxonomy" id="1505"/>
    <lineage>
        <taxon>Bacteria</taxon>
        <taxon>Bacillati</taxon>
        <taxon>Bacillota</taxon>
        <taxon>Clostridia</taxon>
        <taxon>Peptostreptococcales</taxon>
        <taxon>Peptostreptococcaceae</taxon>
        <taxon>Paraclostridium</taxon>
    </lineage>
</organism>
<feature type="transmembrane region" description="Helical" evidence="10">
    <location>
        <begin position="235"/>
        <end position="257"/>
    </location>
</feature>